<dbReference type="InterPro" id="IPR000073">
    <property type="entry name" value="AB_hydrolase_1"/>
</dbReference>
<dbReference type="InterPro" id="IPR029058">
    <property type="entry name" value="AB_hydrolase_fold"/>
</dbReference>
<evidence type="ECO:0000259" key="2">
    <source>
        <dbReference type="Pfam" id="PF00561"/>
    </source>
</evidence>
<dbReference type="GO" id="GO:0016787">
    <property type="term" value="F:hydrolase activity"/>
    <property type="evidence" value="ECO:0007669"/>
    <property type="project" value="UniProtKB-KW"/>
</dbReference>
<dbReference type="EMBL" id="MCIF01000002">
    <property type="protein sequence ID" value="RAQ93981.1"/>
    <property type="molecule type" value="Genomic_DNA"/>
</dbReference>
<accession>A0A328VB62</accession>
<dbReference type="InterPro" id="IPR000639">
    <property type="entry name" value="Epox_hydrolase-like"/>
</dbReference>
<reference evidence="3 4" key="1">
    <citation type="submission" date="2016-08" db="EMBL/GenBank/DDBJ databases">
        <title>Analysis of Carbohydrate Active Enzymes in Thermogemmatispora T81 Reveals Carbohydrate Degradation Ability.</title>
        <authorList>
            <person name="Tomazini A."/>
            <person name="Lal S."/>
            <person name="Stott M."/>
            <person name="Henrissat B."/>
            <person name="Polikarpov I."/>
            <person name="Sparling R."/>
            <person name="Levin D.B."/>
        </authorList>
    </citation>
    <scope>NUCLEOTIDE SEQUENCE [LARGE SCALE GENOMIC DNA]</scope>
    <source>
        <strain evidence="3 4">T81</strain>
    </source>
</reference>
<dbReference type="SUPFAM" id="SSF53474">
    <property type="entry name" value="alpha/beta-Hydrolases"/>
    <property type="match status" value="1"/>
</dbReference>
<dbReference type="Proteomes" id="UP000248706">
    <property type="component" value="Unassembled WGS sequence"/>
</dbReference>
<name>A0A328VB62_9CHLR</name>
<proteinExistence type="predicted"/>
<organism evidence="3 4">
    <name type="scientific">Thermogemmatispora tikiterensis</name>
    <dbReference type="NCBI Taxonomy" id="1825093"/>
    <lineage>
        <taxon>Bacteria</taxon>
        <taxon>Bacillati</taxon>
        <taxon>Chloroflexota</taxon>
        <taxon>Ktedonobacteria</taxon>
        <taxon>Thermogemmatisporales</taxon>
        <taxon>Thermogemmatisporaceae</taxon>
        <taxon>Thermogemmatispora</taxon>
    </lineage>
</organism>
<sequence>MTRSPVQIDWTFDGLWPYQPRYFTTPEGRCAYIDEGPRSTHAVLLLHGNPTWSFLWRHAIAALISAGQRVIAPDLLGFGRSDKPNRLDAYTLERHVARLLALWQALGAQQVSLVVHDWGGPLGLWWLSASHVSLRRLVVCNTFSPVLPGRLGQTPALKLARFVSRSRFVADYLYRRRHLMLRDFLFGGGTAHHTALTAQVRTAYRAPHLHAEDRAGVLAFPLQIPRTTSEPIAQQSADVARELRETLDAVPSLLLWGMKDYLFDATTLDSWIEFLPRASVVRIANASHYVQEDAPQKVAFVIAEAIL</sequence>
<evidence type="ECO:0000313" key="3">
    <source>
        <dbReference type="EMBL" id="RAQ93981.1"/>
    </source>
</evidence>
<keyword evidence="1" id="KW-0378">Hydrolase</keyword>
<protein>
    <recommendedName>
        <fullName evidence="2">AB hydrolase-1 domain-containing protein</fullName>
    </recommendedName>
</protein>
<dbReference type="AlphaFoldDB" id="A0A328VB62"/>
<feature type="domain" description="AB hydrolase-1" evidence="2">
    <location>
        <begin position="42"/>
        <end position="295"/>
    </location>
</feature>
<evidence type="ECO:0000256" key="1">
    <source>
        <dbReference type="ARBA" id="ARBA00022801"/>
    </source>
</evidence>
<keyword evidence="4" id="KW-1185">Reference proteome</keyword>
<dbReference type="PRINTS" id="PR00111">
    <property type="entry name" value="ABHYDROLASE"/>
</dbReference>
<dbReference type="PANTHER" id="PTHR43329">
    <property type="entry name" value="EPOXIDE HYDROLASE"/>
    <property type="match status" value="1"/>
</dbReference>
<dbReference type="PRINTS" id="PR00412">
    <property type="entry name" value="EPOXHYDRLASE"/>
</dbReference>
<dbReference type="RefSeq" id="WP_189361169.1">
    <property type="nucleotide sequence ID" value="NZ_MCIF01000002.1"/>
</dbReference>
<evidence type="ECO:0000313" key="4">
    <source>
        <dbReference type="Proteomes" id="UP000248706"/>
    </source>
</evidence>
<dbReference type="Pfam" id="PF00561">
    <property type="entry name" value="Abhydrolase_1"/>
    <property type="match status" value="1"/>
</dbReference>
<comment type="caution">
    <text evidence="3">The sequence shown here is derived from an EMBL/GenBank/DDBJ whole genome shotgun (WGS) entry which is preliminary data.</text>
</comment>
<dbReference type="Gene3D" id="3.40.50.1820">
    <property type="entry name" value="alpha/beta hydrolase"/>
    <property type="match status" value="1"/>
</dbReference>
<gene>
    <name evidence="3" type="ORF">A4R35_00455</name>
</gene>